<reference evidence="2" key="2">
    <citation type="journal article" date="2014" name="ISME J.">
        <title>Microbial stratification in low pH oxic and suboxic macroscopic growths along an acid mine drainage.</title>
        <authorList>
            <person name="Mendez-Garcia C."/>
            <person name="Mesa V."/>
            <person name="Sprenger R.R."/>
            <person name="Richter M."/>
            <person name="Diez M.S."/>
            <person name="Solano J."/>
            <person name="Bargiela R."/>
            <person name="Golyshina O.V."/>
            <person name="Manteca A."/>
            <person name="Ramos J.L."/>
            <person name="Gallego J.R."/>
            <person name="Llorente I."/>
            <person name="Martins Dos Santos V.A."/>
            <person name="Jensen O.N."/>
            <person name="Pelaez A.I."/>
            <person name="Sanchez J."/>
            <person name="Ferrer M."/>
        </authorList>
    </citation>
    <scope>NUCLEOTIDE SEQUENCE</scope>
</reference>
<dbReference type="GO" id="GO:0004803">
    <property type="term" value="F:transposase activity"/>
    <property type="evidence" value="ECO:0007669"/>
    <property type="project" value="InterPro"/>
</dbReference>
<reference evidence="2" key="1">
    <citation type="submission" date="2013-08" db="EMBL/GenBank/DDBJ databases">
        <authorList>
            <person name="Mendez C."/>
            <person name="Richter M."/>
            <person name="Ferrer M."/>
            <person name="Sanchez J."/>
        </authorList>
    </citation>
    <scope>NUCLEOTIDE SEQUENCE</scope>
</reference>
<protein>
    <submittedName>
        <fullName evidence="2">Transposase</fullName>
    </submittedName>
</protein>
<sequence>FAATADTLLTLAADPKHLGAQIGFFAVLHTWGQNLMHHPHLHCVVPGGGLSPDGERWVSSRPGFFLPVRVFSRFFRRRFLERLQQAFDRGELEFFSALEPLREPQAFSA</sequence>
<dbReference type="EMBL" id="AUZZ01004254">
    <property type="protein sequence ID" value="EQD54278.1"/>
    <property type="molecule type" value="Genomic_DNA"/>
</dbReference>
<accession>T1ACC8</accession>
<feature type="domain" description="Transposase IS801/IS1294" evidence="1">
    <location>
        <begin position="23"/>
        <end position="105"/>
    </location>
</feature>
<comment type="caution">
    <text evidence="2">The sequence shown here is derived from an EMBL/GenBank/DDBJ whole genome shotgun (WGS) entry which is preliminary data.</text>
</comment>
<evidence type="ECO:0000313" key="2">
    <source>
        <dbReference type="EMBL" id="EQD54278.1"/>
    </source>
</evidence>
<dbReference type="PANTHER" id="PTHR37023">
    <property type="entry name" value="TRANSPOSASE"/>
    <property type="match status" value="1"/>
</dbReference>
<dbReference type="Pfam" id="PF04986">
    <property type="entry name" value="Y2_Tnp"/>
    <property type="match status" value="1"/>
</dbReference>
<dbReference type="InterPro" id="IPR007069">
    <property type="entry name" value="Transposase_32"/>
</dbReference>
<name>T1ACC8_9ZZZZ</name>
<proteinExistence type="predicted"/>
<evidence type="ECO:0000259" key="1">
    <source>
        <dbReference type="Pfam" id="PF04986"/>
    </source>
</evidence>
<feature type="non-terminal residue" evidence="2">
    <location>
        <position position="1"/>
    </location>
</feature>
<dbReference type="GO" id="GO:0003677">
    <property type="term" value="F:DNA binding"/>
    <property type="evidence" value="ECO:0007669"/>
    <property type="project" value="InterPro"/>
</dbReference>
<feature type="non-terminal residue" evidence="2">
    <location>
        <position position="109"/>
    </location>
</feature>
<organism evidence="2">
    <name type="scientific">mine drainage metagenome</name>
    <dbReference type="NCBI Taxonomy" id="410659"/>
    <lineage>
        <taxon>unclassified sequences</taxon>
        <taxon>metagenomes</taxon>
        <taxon>ecological metagenomes</taxon>
    </lineage>
</organism>
<dbReference type="GO" id="GO:0006313">
    <property type="term" value="P:DNA transposition"/>
    <property type="evidence" value="ECO:0007669"/>
    <property type="project" value="InterPro"/>
</dbReference>
<dbReference type="AlphaFoldDB" id="T1ACC8"/>
<gene>
    <name evidence="2" type="ORF">B2A_06059</name>
</gene>
<dbReference type="PANTHER" id="PTHR37023:SF1">
    <property type="entry name" value="ISSOD25 TRANSPOSASE TNPA_ISSOD25"/>
    <property type="match status" value="1"/>
</dbReference>